<sequence length="51" mass="5861">MGDIPHDKFGNLASEGWGEDDTLDLEFDPLREFINNATKRHLFQEGVLQED</sequence>
<dbReference type="OrthoDB" id="76567at2759"/>
<evidence type="ECO:0000313" key="1">
    <source>
        <dbReference type="EMBL" id="RPA88825.1"/>
    </source>
</evidence>
<dbReference type="EMBL" id="ML120657">
    <property type="protein sequence ID" value="RPA88825.1"/>
    <property type="molecule type" value="Genomic_DNA"/>
</dbReference>
<dbReference type="AlphaFoldDB" id="A0A3N4ISU0"/>
<reference evidence="1 2" key="1">
    <citation type="journal article" date="2018" name="Nat. Ecol. Evol.">
        <title>Pezizomycetes genomes reveal the molecular basis of ectomycorrhizal truffle lifestyle.</title>
        <authorList>
            <person name="Murat C."/>
            <person name="Payen T."/>
            <person name="Noel B."/>
            <person name="Kuo A."/>
            <person name="Morin E."/>
            <person name="Chen J."/>
            <person name="Kohler A."/>
            <person name="Krizsan K."/>
            <person name="Balestrini R."/>
            <person name="Da Silva C."/>
            <person name="Montanini B."/>
            <person name="Hainaut M."/>
            <person name="Levati E."/>
            <person name="Barry K.W."/>
            <person name="Belfiori B."/>
            <person name="Cichocki N."/>
            <person name="Clum A."/>
            <person name="Dockter R.B."/>
            <person name="Fauchery L."/>
            <person name="Guy J."/>
            <person name="Iotti M."/>
            <person name="Le Tacon F."/>
            <person name="Lindquist E.A."/>
            <person name="Lipzen A."/>
            <person name="Malagnac F."/>
            <person name="Mello A."/>
            <person name="Molinier V."/>
            <person name="Miyauchi S."/>
            <person name="Poulain J."/>
            <person name="Riccioni C."/>
            <person name="Rubini A."/>
            <person name="Sitrit Y."/>
            <person name="Splivallo R."/>
            <person name="Traeger S."/>
            <person name="Wang M."/>
            <person name="Zifcakova L."/>
            <person name="Wipf D."/>
            <person name="Zambonelli A."/>
            <person name="Paolocci F."/>
            <person name="Nowrousian M."/>
            <person name="Ottonello S."/>
            <person name="Baldrian P."/>
            <person name="Spatafora J.W."/>
            <person name="Henrissat B."/>
            <person name="Nagy L.G."/>
            <person name="Aury J.M."/>
            <person name="Wincker P."/>
            <person name="Grigoriev I.V."/>
            <person name="Bonfante P."/>
            <person name="Martin F.M."/>
        </authorList>
    </citation>
    <scope>NUCLEOTIDE SEQUENCE [LARGE SCALE GENOMIC DNA]</scope>
    <source>
        <strain evidence="1 2">120613-1</strain>
    </source>
</reference>
<protein>
    <submittedName>
        <fullName evidence="1">Uncharacterized protein</fullName>
    </submittedName>
</protein>
<organism evidence="1 2">
    <name type="scientific">Choiromyces venosus 120613-1</name>
    <dbReference type="NCBI Taxonomy" id="1336337"/>
    <lineage>
        <taxon>Eukaryota</taxon>
        <taxon>Fungi</taxon>
        <taxon>Dikarya</taxon>
        <taxon>Ascomycota</taxon>
        <taxon>Pezizomycotina</taxon>
        <taxon>Pezizomycetes</taxon>
        <taxon>Pezizales</taxon>
        <taxon>Tuberaceae</taxon>
        <taxon>Choiromyces</taxon>
    </lineage>
</organism>
<keyword evidence="2" id="KW-1185">Reference proteome</keyword>
<evidence type="ECO:0000313" key="2">
    <source>
        <dbReference type="Proteomes" id="UP000276215"/>
    </source>
</evidence>
<accession>A0A3N4ISU0</accession>
<name>A0A3N4ISU0_9PEZI</name>
<dbReference type="Proteomes" id="UP000276215">
    <property type="component" value="Unassembled WGS sequence"/>
</dbReference>
<gene>
    <name evidence="1" type="ORF">L873DRAFT_1823955</name>
</gene>
<proteinExistence type="predicted"/>